<dbReference type="AlphaFoldDB" id="A0A1I2ZKH1"/>
<protein>
    <submittedName>
        <fullName evidence="2">DUF4928 domain-containing protein</fullName>
    </submittedName>
</protein>
<reference evidence="1 3" key="1">
    <citation type="submission" date="2016-10" db="EMBL/GenBank/DDBJ databases">
        <authorList>
            <person name="Varghese N."/>
            <person name="Submissions S."/>
        </authorList>
    </citation>
    <scope>NUCLEOTIDE SEQUENCE [LARGE SCALE GENOMIC DNA]</scope>
    <source>
        <strain evidence="1 3">GMCC 1.11211</strain>
    </source>
</reference>
<dbReference type="EMBL" id="SOFE01000001">
    <property type="protein sequence ID" value="TFB89532.1"/>
    <property type="molecule type" value="Genomic_DNA"/>
</dbReference>
<reference evidence="2 4" key="2">
    <citation type="submission" date="2019-03" db="EMBL/GenBank/DDBJ databases">
        <title>Genomics of glacier-inhabiting Cryobacterium strains.</title>
        <authorList>
            <person name="Liu Q."/>
            <person name="Xin Y.-H."/>
        </authorList>
    </citation>
    <scope>NUCLEOTIDE SEQUENCE [LARGE SCALE GENOMIC DNA]</scope>
    <source>
        <strain evidence="2 4">Hh34</strain>
    </source>
</reference>
<evidence type="ECO:0000313" key="3">
    <source>
        <dbReference type="Proteomes" id="UP000199681"/>
    </source>
</evidence>
<dbReference type="InterPro" id="IPR032564">
    <property type="entry name" value="DUF4928"/>
</dbReference>
<dbReference type="EMBL" id="FOPW01000004">
    <property type="protein sequence ID" value="SFH38318.1"/>
    <property type="molecule type" value="Genomic_DNA"/>
</dbReference>
<dbReference type="RefSeq" id="WP_092448827.1">
    <property type="nucleotide sequence ID" value="NZ_BKAC01000002.1"/>
</dbReference>
<evidence type="ECO:0000313" key="1">
    <source>
        <dbReference type="EMBL" id="SFH38318.1"/>
    </source>
</evidence>
<dbReference type="Proteomes" id="UP000199681">
    <property type="component" value="Unassembled WGS sequence"/>
</dbReference>
<evidence type="ECO:0000313" key="2">
    <source>
        <dbReference type="EMBL" id="TFB89532.1"/>
    </source>
</evidence>
<dbReference type="Pfam" id="PF16280">
    <property type="entry name" value="DUF4928"/>
    <property type="match status" value="1"/>
</dbReference>
<organism evidence="2 4">
    <name type="scientific">Cryobacterium levicorallinum</name>
    <dbReference type="NCBI Taxonomy" id="995038"/>
    <lineage>
        <taxon>Bacteria</taxon>
        <taxon>Bacillati</taxon>
        <taxon>Actinomycetota</taxon>
        <taxon>Actinomycetes</taxon>
        <taxon>Micrococcales</taxon>
        <taxon>Microbacteriaceae</taxon>
        <taxon>Cryobacterium</taxon>
    </lineage>
</organism>
<accession>A0A1I2ZKH1</accession>
<evidence type="ECO:0000313" key="4">
    <source>
        <dbReference type="Proteomes" id="UP000297963"/>
    </source>
</evidence>
<proteinExistence type="predicted"/>
<dbReference type="Proteomes" id="UP000297963">
    <property type="component" value="Unassembled WGS sequence"/>
</dbReference>
<name>A0A1I2ZKH1_9MICO</name>
<comment type="caution">
    <text evidence="2">The sequence shown here is derived from an EMBL/GenBank/DDBJ whole genome shotgun (WGS) entry which is preliminary data.</text>
</comment>
<sequence length="330" mass="35826">MLESPAEVVLAQVLPALNWWLESKRLPSTGIIHTNVMTVGLILAKQMQIDFPLRNEDCVTKSQVRGLSGAAISKLLIQFGESRPFTSEGGRTSRGSRELALELVHILNENVSAAGFGGLVEAEKERVALSIQESFVKRIQVDYLDRKRIVAEIDPRLPASAAISAVLEAAILRGGNSAGAVAQHLVGAQLALRFPDALIGNDGYTTADQQTSRPGDFRVGDAAIHVTMSPSERLMSSRCRANLSNGFRPLVIVPETRVVAARQLAENAAIGERVQVISIESFVGMNIEEMALFRADEVKSGLKVLLETYNDRVRNVEPDPSLQIEIPANL</sequence>
<keyword evidence="3" id="KW-1185">Reference proteome</keyword>
<gene>
    <name evidence="2" type="ORF">E3O11_00545</name>
    <name evidence="1" type="ORF">SAMN05216274_104116</name>
</gene>